<accession>A0ACB5SEE5</accession>
<dbReference type="Proteomes" id="UP001165186">
    <property type="component" value="Unassembled WGS sequence"/>
</dbReference>
<keyword evidence="2" id="KW-1185">Reference proteome</keyword>
<sequence>MAHSANLNSAATELIYKIVGPSASDHPRKFRKTRDAVLRGLRAQQWQRVNQFDVQDSYEGLVEKFIVLDREDLAEALEHRLRELIRRSTRWTPDILALFLSLSDRPVEKAKLENLANLKPKETPPALTWADIIADDPLDEEGVWDDIDYAAESSEDEPAPKQRKRTATRDVTPASSVVDEDEFTTAAEACIITPDSSALKEIADSQFWGQEHKRDSLVPKQETHITELQAPAAKKIFNSGKSVVFLKELGQYGAETSAGPEPRLDFEAVCGESIFDSSSIPLAPFSELFSLAFEDWIRSKYTFASTILRERLFSGYGLWQSLDALEFIHLSKDGSLMQAFADTIFEKLDRGRSGWNDRYVMSEIARSIYGTVSSVQTDKLAVRTVAIKDKGISPRSVKALAAIAVDYFLPWHIVNVIQRSSATAYQRVFVLLLQVYRARYVLRTSNLWRSTSALHQSQTNTSQLHASPRTKHLQYHIRHRLLWLADNLHSYLTETVIAAATAQLRKDMATAADIDVMAALHTAHVKALEERCLLAPRLATIHGALIELLDLAVAFADLTGEAEQADGGFLAPGAFGSSVRSSGSAEGGRRKSGGRKRPENRNRRTSGLQVAMAEVSDSSTEEEDGEDGGGNGEGKRKRAATRTGLSMEQKLVRMEETFEQHFGFLVAGLRGTPLGIFSYGPHIDRYGFFLNDGSAASTLDGSPQKYKKSDNSNYTYHGRSYGVGSSIGLNDSFVTPNLHIANYTFFETGYLTRFKCIHNTSTEWALEISGTPWTQSLPQVYNVSTSSTLLTTEEGRTRSQTAFVAYKPADVLHLAAGSSYALLNATQCTATTTATNFSVAADVSTRLITVSPVAQASAPDPEPSGLVARWAAETLVPLTWIGSTSFTSVPGDMLYRNVFNVRQQPTADADADRVLRAVEESLDALFDLAMVAQASAQLMIARDAAPRPVEAVVRVLRVGQAAYVYAVLAVHVVVVALLAGEAARTGLWWQLPRLDFADVKSRIVASSAEVAERVRWEHGKFGGAWTGAPEDRVAGQVKVMLARSKAGLLCMRPA</sequence>
<protein>
    <submittedName>
        <fullName evidence="1">Spc97/Spc98</fullName>
    </submittedName>
</protein>
<proteinExistence type="predicted"/>
<comment type="caution">
    <text evidence="1">The sequence shown here is derived from an EMBL/GenBank/DDBJ whole genome shotgun (WGS) entry which is preliminary data.</text>
</comment>
<evidence type="ECO:0000313" key="1">
    <source>
        <dbReference type="EMBL" id="GME36698.1"/>
    </source>
</evidence>
<evidence type="ECO:0000313" key="2">
    <source>
        <dbReference type="Proteomes" id="UP001165186"/>
    </source>
</evidence>
<dbReference type="EMBL" id="BSXG01000076">
    <property type="protein sequence ID" value="GME36698.1"/>
    <property type="molecule type" value="Genomic_DNA"/>
</dbReference>
<organism evidence="1 2">
    <name type="scientific">Neofusicoccum parvum</name>
    <dbReference type="NCBI Taxonomy" id="310453"/>
    <lineage>
        <taxon>Eukaryota</taxon>
        <taxon>Fungi</taxon>
        <taxon>Dikarya</taxon>
        <taxon>Ascomycota</taxon>
        <taxon>Pezizomycotina</taxon>
        <taxon>Dothideomycetes</taxon>
        <taxon>Dothideomycetes incertae sedis</taxon>
        <taxon>Botryosphaeriales</taxon>
        <taxon>Botryosphaeriaceae</taxon>
        <taxon>Neofusicoccum</taxon>
    </lineage>
</organism>
<name>A0ACB5SEE5_9PEZI</name>
<reference evidence="1" key="1">
    <citation type="submission" date="2024-09" db="EMBL/GenBank/DDBJ databases">
        <title>Draft Genome Sequences of Neofusicoccum parvum.</title>
        <authorList>
            <person name="Ashida A."/>
            <person name="Camagna M."/>
            <person name="Tanaka A."/>
            <person name="Takemoto D."/>
        </authorList>
    </citation>
    <scope>NUCLEOTIDE SEQUENCE</scope>
    <source>
        <strain evidence="1">PPO83</strain>
    </source>
</reference>
<gene>
    <name evidence="1" type="primary">g6476</name>
    <name evidence="1" type="ORF">NpPPO83_00006476</name>
</gene>